<dbReference type="STRING" id="7209.A0A1I7VVS4"/>
<dbReference type="Pfam" id="PF09763">
    <property type="entry name" value="Sec3_CC"/>
    <property type="match status" value="1"/>
</dbReference>
<gene>
    <name evidence="9" type="primary">LOAG_09420</name>
</gene>
<dbReference type="Pfam" id="PF15277">
    <property type="entry name" value="Sec3-PIP2_bind"/>
    <property type="match status" value="1"/>
</dbReference>
<evidence type="ECO:0000256" key="4">
    <source>
        <dbReference type="ARBA" id="ARBA00023054"/>
    </source>
</evidence>
<dbReference type="Pfam" id="PF20654">
    <property type="entry name" value="Sec3_C-term"/>
    <property type="match status" value="1"/>
</dbReference>
<dbReference type="GO" id="GO:0000145">
    <property type="term" value="C:exocyst"/>
    <property type="evidence" value="ECO:0007669"/>
    <property type="project" value="InterPro"/>
</dbReference>
<dbReference type="FunCoup" id="A0A1I7VVS4">
    <property type="interactions" value="2683"/>
</dbReference>
<keyword evidence="6" id="KW-0472">Membrane</keyword>
<dbReference type="InterPro" id="IPR048628">
    <property type="entry name" value="Sec3_C"/>
</dbReference>
<evidence type="ECO:0000256" key="1">
    <source>
        <dbReference type="ARBA" id="ARBA00006518"/>
    </source>
</evidence>
<organism evidence="8 9">
    <name type="scientific">Loa loa</name>
    <name type="common">Eye worm</name>
    <name type="synonym">Filaria loa</name>
    <dbReference type="NCBI Taxonomy" id="7209"/>
    <lineage>
        <taxon>Eukaryota</taxon>
        <taxon>Metazoa</taxon>
        <taxon>Ecdysozoa</taxon>
        <taxon>Nematoda</taxon>
        <taxon>Chromadorea</taxon>
        <taxon>Rhabditida</taxon>
        <taxon>Spirurina</taxon>
        <taxon>Spiruromorpha</taxon>
        <taxon>Filarioidea</taxon>
        <taxon>Onchocercidae</taxon>
        <taxon>Loa</taxon>
    </lineage>
</organism>
<evidence type="ECO:0000256" key="6">
    <source>
        <dbReference type="SAM" id="Phobius"/>
    </source>
</evidence>
<dbReference type="SMART" id="SM01313">
    <property type="entry name" value="Sec3-PIP2_bind"/>
    <property type="match status" value="1"/>
</dbReference>
<dbReference type="SUPFAM" id="SSF50729">
    <property type="entry name" value="PH domain-like"/>
    <property type="match status" value="1"/>
</dbReference>
<dbReference type="Gene3D" id="2.30.29.90">
    <property type="match status" value="1"/>
</dbReference>
<evidence type="ECO:0000256" key="2">
    <source>
        <dbReference type="ARBA" id="ARBA00022448"/>
    </source>
</evidence>
<feature type="domain" description="Exocyst complex component Sec3 PIP2-binding N-terminal" evidence="7">
    <location>
        <begin position="33"/>
        <end position="124"/>
    </location>
</feature>
<reference evidence="8" key="1">
    <citation type="submission" date="2012-04" db="EMBL/GenBank/DDBJ databases">
        <title>The Genome Sequence of Loa loa.</title>
        <authorList>
            <consortium name="The Broad Institute Genome Sequencing Platform"/>
            <consortium name="Broad Institute Genome Sequencing Center for Infectious Disease"/>
            <person name="Nutman T.B."/>
            <person name="Fink D.L."/>
            <person name="Russ C."/>
            <person name="Young S."/>
            <person name="Zeng Q."/>
            <person name="Gargeya S."/>
            <person name="Alvarado L."/>
            <person name="Berlin A."/>
            <person name="Chapman S.B."/>
            <person name="Chen Z."/>
            <person name="Freedman E."/>
            <person name="Gellesch M."/>
            <person name="Goldberg J."/>
            <person name="Griggs A."/>
            <person name="Gujja S."/>
            <person name="Heilman E.R."/>
            <person name="Heiman D."/>
            <person name="Howarth C."/>
            <person name="Mehta T."/>
            <person name="Neiman D."/>
            <person name="Pearson M."/>
            <person name="Roberts A."/>
            <person name="Saif S."/>
            <person name="Shea T."/>
            <person name="Shenoy N."/>
            <person name="Sisk P."/>
            <person name="Stolte C."/>
            <person name="Sykes S."/>
            <person name="White J."/>
            <person name="Yandava C."/>
            <person name="Haas B."/>
            <person name="Henn M.R."/>
            <person name="Nusbaum C."/>
            <person name="Birren B."/>
        </authorList>
    </citation>
    <scope>NUCLEOTIDE SEQUENCE [LARGE SCALE GENOMIC DNA]</scope>
</reference>
<accession>A0A1I7VVS4</accession>
<dbReference type="eggNOG" id="KOG2148">
    <property type="taxonomic scope" value="Eukaryota"/>
</dbReference>
<dbReference type="PANTHER" id="PTHR16092">
    <property type="entry name" value="SEC3/SYNTAXIN-RELATED"/>
    <property type="match status" value="1"/>
</dbReference>
<feature type="transmembrane region" description="Helical" evidence="6">
    <location>
        <begin position="1013"/>
        <end position="1034"/>
    </location>
</feature>
<feature type="transmembrane region" description="Helical" evidence="6">
    <location>
        <begin position="955"/>
        <end position="972"/>
    </location>
</feature>
<dbReference type="GO" id="GO:0005546">
    <property type="term" value="F:phosphatidylinositol-4,5-bisphosphate binding"/>
    <property type="evidence" value="ECO:0007669"/>
    <property type="project" value="TreeGrafter"/>
</dbReference>
<evidence type="ECO:0000313" key="8">
    <source>
        <dbReference type="Proteomes" id="UP000095285"/>
    </source>
</evidence>
<dbReference type="Proteomes" id="UP000095285">
    <property type="component" value="Unassembled WGS sequence"/>
</dbReference>
<dbReference type="PANTHER" id="PTHR16092:SF14">
    <property type="entry name" value="EXOCYST COMPLEX COMPONENT 1 ISOFORM X1"/>
    <property type="match status" value="1"/>
</dbReference>
<evidence type="ECO:0000256" key="5">
    <source>
        <dbReference type="SAM" id="Coils"/>
    </source>
</evidence>
<dbReference type="SUPFAM" id="SSF81324">
    <property type="entry name" value="Voltage-gated potassium channels"/>
    <property type="match status" value="1"/>
</dbReference>
<keyword evidence="8" id="KW-1185">Reference proteome</keyword>
<dbReference type="Pfam" id="PF07885">
    <property type="entry name" value="Ion_trans_2"/>
    <property type="match status" value="1"/>
</dbReference>
<keyword evidence="6" id="KW-1133">Transmembrane helix</keyword>
<dbReference type="CDD" id="cd14683">
    <property type="entry name" value="PH-EXOC1"/>
    <property type="match status" value="1"/>
</dbReference>
<evidence type="ECO:0000256" key="3">
    <source>
        <dbReference type="ARBA" id="ARBA00022483"/>
    </source>
</evidence>
<dbReference type="GO" id="GO:0005886">
    <property type="term" value="C:plasma membrane"/>
    <property type="evidence" value="ECO:0007669"/>
    <property type="project" value="TreeGrafter"/>
</dbReference>
<keyword evidence="6" id="KW-0812">Transmembrane</keyword>
<dbReference type="InterPro" id="IPR013099">
    <property type="entry name" value="K_chnl_dom"/>
</dbReference>
<dbReference type="GO" id="GO:0006887">
    <property type="term" value="P:exocytosis"/>
    <property type="evidence" value="ECO:0007669"/>
    <property type="project" value="UniProtKB-KW"/>
</dbReference>
<dbReference type="InterPro" id="IPR028258">
    <property type="entry name" value="Sec3-PIP2_bind"/>
</dbReference>
<name>A0A1I7VVS4_LOALO</name>
<evidence type="ECO:0000259" key="7">
    <source>
        <dbReference type="SMART" id="SM01313"/>
    </source>
</evidence>
<feature type="transmembrane region" description="Helical" evidence="6">
    <location>
        <begin position="1066"/>
        <end position="1086"/>
    </location>
</feature>
<comment type="similarity">
    <text evidence="1">Belongs to the SEC3 family.</text>
</comment>
<dbReference type="AlphaFoldDB" id="A0A1I7VVS4"/>
<keyword evidence="3" id="KW-0268">Exocytosis</keyword>
<dbReference type="InParanoid" id="A0A1I7VVS4"/>
<keyword evidence="2" id="KW-0813">Transport</keyword>
<proteinExistence type="inferred from homology"/>
<evidence type="ECO:0000313" key="9">
    <source>
        <dbReference type="WBParaSite" id="EN70_6820"/>
    </source>
</evidence>
<dbReference type="OrthoDB" id="27109at2759"/>
<feature type="transmembrane region" description="Helical" evidence="6">
    <location>
        <begin position="984"/>
        <end position="1001"/>
    </location>
</feature>
<protein>
    <submittedName>
        <fullName evidence="9">Sec3-PIP2_bind domain-containing protein</fullName>
    </submittedName>
</protein>
<dbReference type="InterPro" id="IPR019160">
    <property type="entry name" value="Sec3_CC"/>
</dbReference>
<dbReference type="Gene3D" id="1.10.287.70">
    <property type="match status" value="1"/>
</dbReference>
<dbReference type="WBParaSite" id="EN70_6820">
    <property type="protein sequence ID" value="EN70_6820"/>
    <property type="gene ID" value="EN70_6820"/>
</dbReference>
<sequence length="1134" mass="129190">MRAIISDLQRAVFQVADERLVAVANIVRVDNKKRRKPTFLCLTVTTDQPIAVRLYFVKNEKEDYYKKKRQFTLRDVKTVDGINPRKLTPEFELVVEDRLFRLCASTTEEKDSFIKQLYKFANKYLPVQKPDFVNVPIPIETPHAAVIAEHVDGDTDEGLVDYQPISAKEEADFRRLLARANLTIGEADKFATVLASQLQLLDGANIQSIMDSEAAVNDLIALVEDALEEADFLDKELDSFDELLYHVRDSVELIEEKDSLGCVERKNTRILKDFLLELVTTVDIVSEDHIRALQNANLSDPVSISRCCTAARALQAYSAAKVNPSVHLMVAYKERTEQLNQLTDHFIEKLMAHMSALFSNLNDLIEVSDWHEIAIRKQSERFHALRPFSDLIGWLKLVRPGAYQALIQRYVQNTKLIYKKEFERFFESISGELNKIINFERKATFRGSETMKSTAEKSFFAENKIDSKEVIRLIEVVLGEVGPVVESEQKFCARFFHMAGDLLAALETQSTSSGDSGVMGRNVEKQITDQVRAILSPLFEPLHNHFDKFIKSCCRLQQPFVFAMFVFLSKQALSLQDGSSYFSVMVFGRLVVLVKRQMDTYLDGKSYQLAEIKLSKRVRIGILENVCQFAELARTAESAFAGTERRADLDRWYVQLITSLKDGVECAAASPFSKSPAAVVRFENYHHLYSVLSELKIDCLDSQRKEVKKAYQDNIQVYVKELMGRPLEKIHHFFESVENVIRQGVKPEEVAFHQQFSRVELKKVISLYPEKEVKKGLEQLYKKIEKHLIDDSPLLQVVWRNVQDEFLKQLKHYNEVMGQCYPNSRIDLEICGSPPTVQLKQLVYIIQELMGCGVEPRVELALRRTLFFGLILLLYLVFGASIFSILPKRQQTLKCEKSAARLDAQRSEMLNVLWAETMAQSEHEWFLMANQKLDIYEQLVFNSCRRVAGSPSKSFNKAFIHAFTLVTTIGFLDEENFSPIAKIATMSYAIIGIPLALLYLAQCSKMFAGLLPGNHILIAALVAIFATAIIFDIIEGSNDDTPFIDAIFHVFLMLSTVGSCSTEPPVALILVALFAVGLISVSYVLINRQIEHALQGFELLFSKYFGILRRWICSKDELEECKLIEEEEESESDT</sequence>
<reference evidence="9" key="2">
    <citation type="submission" date="2016-11" db="UniProtKB">
        <authorList>
            <consortium name="WormBaseParasite"/>
        </authorList>
    </citation>
    <scope>IDENTIFICATION</scope>
</reference>
<keyword evidence="4 5" id="KW-0175">Coiled coil</keyword>
<feature type="transmembrane region" description="Helical" evidence="6">
    <location>
        <begin position="866"/>
        <end position="886"/>
    </location>
</feature>
<dbReference type="GO" id="GO:0006893">
    <property type="term" value="P:Golgi to plasma membrane transport"/>
    <property type="evidence" value="ECO:0007669"/>
    <property type="project" value="TreeGrafter"/>
</dbReference>
<feature type="coiled-coil region" evidence="5">
    <location>
        <begin position="216"/>
        <end position="243"/>
    </location>
</feature>